<name>A0A1T4PAV1_9ACTN</name>
<feature type="domain" description="AB hydrolase-1" evidence="2">
    <location>
        <begin position="31"/>
        <end position="279"/>
    </location>
</feature>
<dbReference type="InterPro" id="IPR000639">
    <property type="entry name" value="Epox_hydrolase-like"/>
</dbReference>
<dbReference type="PANTHER" id="PTHR43433">
    <property type="entry name" value="HYDROLASE, ALPHA/BETA FOLD FAMILY PROTEIN"/>
    <property type="match status" value="1"/>
</dbReference>
<dbReference type="OrthoDB" id="5422338at2"/>
<dbReference type="Pfam" id="PF12697">
    <property type="entry name" value="Abhydrolase_6"/>
    <property type="match status" value="1"/>
</dbReference>
<organism evidence="3 4">
    <name type="scientific">Marinactinospora thermotolerans DSM 45154</name>
    <dbReference type="NCBI Taxonomy" id="1122192"/>
    <lineage>
        <taxon>Bacteria</taxon>
        <taxon>Bacillati</taxon>
        <taxon>Actinomycetota</taxon>
        <taxon>Actinomycetes</taxon>
        <taxon>Streptosporangiales</taxon>
        <taxon>Nocardiopsidaceae</taxon>
        <taxon>Marinactinospora</taxon>
    </lineage>
</organism>
<dbReference type="Proteomes" id="UP000190637">
    <property type="component" value="Unassembled WGS sequence"/>
</dbReference>
<dbReference type="PRINTS" id="PR00111">
    <property type="entry name" value="ABHYDROLASE"/>
</dbReference>
<sequence>MSSPLREKRVRSSGGALLHVEVHGPDDGPTVVLSHGWTCSTRFWEPVLRELPPGLRVVTYDQRGHGRSSVTGPMGYSTTALADDLCAVLEACVPAGSRAVLAGHSMGGMTIMAAADRPVVRERAAAALLASTGASRLMPELLVLPGAGRAARLREFGHRVLLSAPLPLGPVTPLSRALLRYGTMGRGCSPEAADLCARIVQACPPRVRSRWAHVLGTLDVERTARQLDLPTVVLVGTADRLTPPVHSRRLAELLPRGGEPIALPGIGHMTPLEAPDRVAGIIADLVTHHLRDEDPHDPDLGAQRTENAA</sequence>
<dbReference type="Gene3D" id="3.40.50.1820">
    <property type="entry name" value="alpha/beta hydrolase"/>
    <property type="match status" value="1"/>
</dbReference>
<dbReference type="PRINTS" id="PR00412">
    <property type="entry name" value="EPOXHYDRLASE"/>
</dbReference>
<dbReference type="AlphaFoldDB" id="A0A1T4PAV1"/>
<dbReference type="RefSeq" id="WP_078761086.1">
    <property type="nucleotide sequence ID" value="NZ_FUWS01000004.1"/>
</dbReference>
<dbReference type="STRING" id="1122192.SAMN02745673_01706"/>
<dbReference type="SUPFAM" id="SSF53474">
    <property type="entry name" value="alpha/beta-Hydrolases"/>
    <property type="match status" value="1"/>
</dbReference>
<gene>
    <name evidence="3" type="ORF">SAMN02745673_01706</name>
</gene>
<dbReference type="EMBL" id="FUWS01000004">
    <property type="protein sequence ID" value="SJZ88511.1"/>
    <property type="molecule type" value="Genomic_DNA"/>
</dbReference>
<accession>A0A1T4PAV1</accession>
<dbReference type="InterPro" id="IPR050471">
    <property type="entry name" value="AB_hydrolase"/>
</dbReference>
<proteinExistence type="predicted"/>
<dbReference type="InterPro" id="IPR000073">
    <property type="entry name" value="AB_hydrolase_1"/>
</dbReference>
<dbReference type="InterPro" id="IPR029058">
    <property type="entry name" value="AB_hydrolase_fold"/>
</dbReference>
<evidence type="ECO:0000256" key="1">
    <source>
        <dbReference type="ARBA" id="ARBA00022559"/>
    </source>
</evidence>
<keyword evidence="1" id="KW-0575">Peroxidase</keyword>
<dbReference type="GO" id="GO:0004601">
    <property type="term" value="F:peroxidase activity"/>
    <property type="evidence" value="ECO:0007669"/>
    <property type="project" value="UniProtKB-KW"/>
</dbReference>
<dbReference type="PANTHER" id="PTHR43433:SF1">
    <property type="entry name" value="BLL5160 PROTEIN"/>
    <property type="match status" value="1"/>
</dbReference>
<evidence type="ECO:0000313" key="3">
    <source>
        <dbReference type="EMBL" id="SJZ88511.1"/>
    </source>
</evidence>
<reference evidence="3 4" key="1">
    <citation type="submission" date="2017-02" db="EMBL/GenBank/DDBJ databases">
        <authorList>
            <person name="Peterson S.W."/>
        </authorList>
    </citation>
    <scope>NUCLEOTIDE SEQUENCE [LARGE SCALE GENOMIC DNA]</scope>
    <source>
        <strain evidence="3 4">DSM 45154</strain>
    </source>
</reference>
<keyword evidence="1" id="KW-0560">Oxidoreductase</keyword>
<evidence type="ECO:0000313" key="4">
    <source>
        <dbReference type="Proteomes" id="UP000190637"/>
    </source>
</evidence>
<evidence type="ECO:0000259" key="2">
    <source>
        <dbReference type="Pfam" id="PF12697"/>
    </source>
</evidence>
<protein>
    <submittedName>
        <fullName evidence="3">Pimeloyl-ACP methyl ester carboxylesterase</fullName>
    </submittedName>
</protein>
<keyword evidence="4" id="KW-1185">Reference proteome</keyword>